<dbReference type="InterPro" id="IPR029058">
    <property type="entry name" value="AB_hydrolase_fold"/>
</dbReference>
<evidence type="ECO:0000256" key="1">
    <source>
        <dbReference type="ARBA" id="ARBA00005598"/>
    </source>
</evidence>
<comment type="caution">
    <text evidence="2">The sequence shown here is derived from an EMBL/GenBank/DDBJ whole genome shotgun (WGS) entry which is preliminary data.</text>
</comment>
<dbReference type="OrthoDB" id="741027at2759"/>
<dbReference type="Proteomes" id="UP000616769">
    <property type="component" value="Unassembled WGS sequence"/>
</dbReference>
<dbReference type="Pfam" id="PF03096">
    <property type="entry name" value="Ndr"/>
    <property type="match status" value="1"/>
</dbReference>
<dbReference type="SUPFAM" id="SSF53474">
    <property type="entry name" value="alpha/beta-Hydrolases"/>
    <property type="match status" value="1"/>
</dbReference>
<reference evidence="2 3" key="1">
    <citation type="journal article" date="2015" name="Parasit. Vectors">
        <title>Draft genome of the scabies mite.</title>
        <authorList>
            <person name="Rider S.D.Jr."/>
            <person name="Morgan M.S."/>
            <person name="Arlian L.G."/>
        </authorList>
    </citation>
    <scope>NUCLEOTIDE SEQUENCE [LARGE SCALE GENOMIC DNA]</scope>
    <source>
        <strain evidence="2">Arlian Lab</strain>
    </source>
</reference>
<comment type="similarity">
    <text evidence="1">Belongs to the NDRG family.</text>
</comment>
<organism evidence="2 3">
    <name type="scientific">Sarcoptes scabiei</name>
    <name type="common">Itch mite</name>
    <name type="synonym">Acarus scabiei</name>
    <dbReference type="NCBI Taxonomy" id="52283"/>
    <lineage>
        <taxon>Eukaryota</taxon>
        <taxon>Metazoa</taxon>
        <taxon>Ecdysozoa</taxon>
        <taxon>Arthropoda</taxon>
        <taxon>Chelicerata</taxon>
        <taxon>Arachnida</taxon>
        <taxon>Acari</taxon>
        <taxon>Acariformes</taxon>
        <taxon>Sarcoptiformes</taxon>
        <taxon>Astigmata</taxon>
        <taxon>Psoroptidia</taxon>
        <taxon>Sarcoptoidea</taxon>
        <taxon>Sarcoptidae</taxon>
        <taxon>Sarcoptinae</taxon>
        <taxon>Sarcoptes</taxon>
    </lineage>
</organism>
<proteinExistence type="inferred from homology"/>
<name>A0A132A5G9_SARSC</name>
<dbReference type="PANTHER" id="PTHR11034">
    <property type="entry name" value="N-MYC DOWNSTREAM REGULATED"/>
    <property type="match status" value="1"/>
</dbReference>
<evidence type="ECO:0000313" key="2">
    <source>
        <dbReference type="EMBL" id="KPM06139.1"/>
    </source>
</evidence>
<gene>
    <name evidence="2" type="ORF">QR98_0046120</name>
</gene>
<dbReference type="VEuPathDB" id="VectorBase:SSCA005475"/>
<dbReference type="EMBL" id="JXLN01010677">
    <property type="protein sequence ID" value="KPM06139.1"/>
    <property type="molecule type" value="Genomic_DNA"/>
</dbReference>
<dbReference type="Gene3D" id="3.40.50.1820">
    <property type="entry name" value="alpha/beta hydrolase"/>
    <property type="match status" value="1"/>
</dbReference>
<dbReference type="AlphaFoldDB" id="A0A132A5G9"/>
<evidence type="ECO:0000313" key="3">
    <source>
        <dbReference type="Proteomes" id="UP000616769"/>
    </source>
</evidence>
<sequence>MSDIELTNIEATDPLMHSLIKNSDDCNGDGCQSSGCTGIYVDTDFGQVFVVPIGAPIESKKPFILTYHDIGLNFVSNYQAFFNFFEMKLLSESFCILNLHAPGQEENAIRLPDSYTFPTMDQLAQQVDSVCKHFGITNFIGFGAGAGANVLSRFALKFPEMVDGLFLINPTSTQASWAEWIYQRINIYYLGSAIQNFSQSMQDYLLWHHFGTLTENRNRDLIQVYRTYFSGRNHCARNLALFLDSYIKRSDLNIVRGNKSKNFNCSVLIICGALSPHVEDTVTMNSRLNPENSTWMKLSDCGMVLEEQPQKVSEAFRLFLQGLGYALTAFERRRSRALSRSQSEDDSSQKMHIVENPIAQC</sequence>
<accession>A0A132A5G9</accession>
<dbReference type="OMA" id="LQGEGYC"/>
<protein>
    <submittedName>
        <fullName evidence="2">NDRG3-like protein 1</fullName>
    </submittedName>
</protein>
<dbReference type="InterPro" id="IPR004142">
    <property type="entry name" value="NDRG"/>
</dbReference>